<name>A0A2Z6PIM3_TRISU</name>
<evidence type="ECO:0000313" key="5">
    <source>
        <dbReference type="Proteomes" id="UP000242715"/>
    </source>
</evidence>
<evidence type="ECO:0000256" key="2">
    <source>
        <dbReference type="ARBA" id="ARBA00022840"/>
    </source>
</evidence>
<dbReference type="Proteomes" id="UP000242715">
    <property type="component" value="Unassembled WGS sequence"/>
</dbReference>
<feature type="domain" description="ABC transporter" evidence="3">
    <location>
        <begin position="72"/>
        <end position="145"/>
    </location>
</feature>
<keyword evidence="5" id="KW-1185">Reference proteome</keyword>
<dbReference type="AlphaFoldDB" id="A0A2Z6PIM3"/>
<dbReference type="InterPro" id="IPR003439">
    <property type="entry name" value="ABC_transporter-like_ATP-bd"/>
</dbReference>
<dbReference type="Pfam" id="PF00005">
    <property type="entry name" value="ABC_tran"/>
    <property type="match status" value="1"/>
</dbReference>
<dbReference type="Gene3D" id="3.40.50.300">
    <property type="entry name" value="P-loop containing nucleotide triphosphate hydrolases"/>
    <property type="match status" value="1"/>
</dbReference>
<accession>A0A2Z6PIM3</accession>
<protein>
    <recommendedName>
        <fullName evidence="3">ABC transporter domain-containing protein</fullName>
    </recommendedName>
</protein>
<dbReference type="PANTHER" id="PTHR24223:SF375">
    <property type="entry name" value="ABC TRANSPORTER C FAMILY MEMBER 11-RELATED"/>
    <property type="match status" value="1"/>
</dbReference>
<keyword evidence="1" id="KW-0547">Nucleotide-binding</keyword>
<evidence type="ECO:0000256" key="1">
    <source>
        <dbReference type="ARBA" id="ARBA00022741"/>
    </source>
</evidence>
<organism evidence="4 5">
    <name type="scientific">Trifolium subterraneum</name>
    <name type="common">Subterranean clover</name>
    <dbReference type="NCBI Taxonomy" id="3900"/>
    <lineage>
        <taxon>Eukaryota</taxon>
        <taxon>Viridiplantae</taxon>
        <taxon>Streptophyta</taxon>
        <taxon>Embryophyta</taxon>
        <taxon>Tracheophyta</taxon>
        <taxon>Spermatophyta</taxon>
        <taxon>Magnoliopsida</taxon>
        <taxon>eudicotyledons</taxon>
        <taxon>Gunneridae</taxon>
        <taxon>Pentapetalae</taxon>
        <taxon>rosids</taxon>
        <taxon>fabids</taxon>
        <taxon>Fabales</taxon>
        <taxon>Fabaceae</taxon>
        <taxon>Papilionoideae</taxon>
        <taxon>50 kb inversion clade</taxon>
        <taxon>NPAAA clade</taxon>
        <taxon>Hologalegina</taxon>
        <taxon>IRL clade</taxon>
        <taxon>Trifolieae</taxon>
        <taxon>Trifolium</taxon>
    </lineage>
</organism>
<dbReference type="GO" id="GO:0016020">
    <property type="term" value="C:membrane"/>
    <property type="evidence" value="ECO:0007669"/>
    <property type="project" value="TreeGrafter"/>
</dbReference>
<sequence length="158" mass="17195">MVEVEQLLEPEEREILQHNVTPNLEKISSEKWGLLHSLALSLQIYSMDKLVENGCDIDFLDKAGTSSGPACLSFVVTSTEKIGAVGRTGAGKSSMLIALFRIVELQSGRIIIDGYDISTSGLVVLRRVLTIIPQLPVLFSATAAVDVRTDALIQKTIR</sequence>
<dbReference type="InterPro" id="IPR050173">
    <property type="entry name" value="ABC_transporter_C-like"/>
</dbReference>
<dbReference type="SUPFAM" id="SSF52540">
    <property type="entry name" value="P-loop containing nucleoside triphosphate hydrolases"/>
    <property type="match status" value="1"/>
</dbReference>
<dbReference type="GO" id="GO:0042626">
    <property type="term" value="F:ATPase-coupled transmembrane transporter activity"/>
    <property type="evidence" value="ECO:0007669"/>
    <property type="project" value="TreeGrafter"/>
</dbReference>
<dbReference type="OrthoDB" id="6500128at2759"/>
<dbReference type="GO" id="GO:0016887">
    <property type="term" value="F:ATP hydrolysis activity"/>
    <property type="evidence" value="ECO:0007669"/>
    <property type="project" value="InterPro"/>
</dbReference>
<gene>
    <name evidence="4" type="ORF">TSUD_86660</name>
</gene>
<dbReference type="GO" id="GO:0005524">
    <property type="term" value="F:ATP binding"/>
    <property type="evidence" value="ECO:0007669"/>
    <property type="project" value="UniProtKB-KW"/>
</dbReference>
<keyword evidence="2" id="KW-0067">ATP-binding</keyword>
<evidence type="ECO:0000259" key="3">
    <source>
        <dbReference type="Pfam" id="PF00005"/>
    </source>
</evidence>
<dbReference type="PANTHER" id="PTHR24223">
    <property type="entry name" value="ATP-BINDING CASSETTE SUB-FAMILY C"/>
    <property type="match status" value="1"/>
</dbReference>
<dbReference type="InterPro" id="IPR027417">
    <property type="entry name" value="P-loop_NTPase"/>
</dbReference>
<reference evidence="5" key="1">
    <citation type="journal article" date="2017" name="Front. Plant Sci.">
        <title>Climate Clever Clovers: New Paradigm to Reduce the Environmental Footprint of Ruminants by Breeding Low Methanogenic Forages Utilizing Haplotype Variation.</title>
        <authorList>
            <person name="Kaur P."/>
            <person name="Appels R."/>
            <person name="Bayer P.E."/>
            <person name="Keeble-Gagnere G."/>
            <person name="Wang J."/>
            <person name="Hirakawa H."/>
            <person name="Shirasawa K."/>
            <person name="Vercoe P."/>
            <person name="Stefanova K."/>
            <person name="Durmic Z."/>
            <person name="Nichols P."/>
            <person name="Revell C."/>
            <person name="Isobe S.N."/>
            <person name="Edwards D."/>
            <person name="Erskine W."/>
        </authorList>
    </citation>
    <scope>NUCLEOTIDE SEQUENCE [LARGE SCALE GENOMIC DNA]</scope>
    <source>
        <strain evidence="5">cv. Daliak</strain>
    </source>
</reference>
<evidence type="ECO:0000313" key="4">
    <source>
        <dbReference type="EMBL" id="GAU50372.1"/>
    </source>
</evidence>
<dbReference type="EMBL" id="DF974753">
    <property type="protein sequence ID" value="GAU50372.1"/>
    <property type="molecule type" value="Genomic_DNA"/>
</dbReference>
<proteinExistence type="predicted"/>